<feature type="compositionally biased region" description="Gly residues" evidence="1">
    <location>
        <begin position="88"/>
        <end position="104"/>
    </location>
</feature>
<protein>
    <submittedName>
        <fullName evidence="2">Uncharacterized protein</fullName>
    </submittedName>
</protein>
<feature type="region of interest" description="Disordered" evidence="1">
    <location>
        <begin position="85"/>
        <end position="115"/>
    </location>
</feature>
<comment type="caution">
    <text evidence="2">The sequence shown here is derived from an EMBL/GenBank/DDBJ whole genome shotgun (WGS) entry which is preliminary data.</text>
</comment>
<dbReference type="EMBL" id="JAWDGP010007238">
    <property type="protein sequence ID" value="KAK3727555.1"/>
    <property type="molecule type" value="Genomic_DNA"/>
</dbReference>
<evidence type="ECO:0000313" key="2">
    <source>
        <dbReference type="EMBL" id="KAK3727555.1"/>
    </source>
</evidence>
<accession>A0AAE1CPY4</accession>
<dbReference type="Proteomes" id="UP001283361">
    <property type="component" value="Unassembled WGS sequence"/>
</dbReference>
<keyword evidence="3" id="KW-1185">Reference proteome</keyword>
<sequence length="203" mass="21375">METDNLPCFKGIAEDGGKDSNEECESLLRPDTVVRKRGDTLRKTWNGSEAQQRRKYLQACAETGQLQSAAGNGAAKTDGWRHKLTVFGGRGSGGGGGGTVGGLGKESAGSRRVELLPPRDRLVPLVPRPATRIWDVTSYRSGHGGADGRGAVIGKSWRKLDSVDGGAGGRLGDATDQDDIELVKIKTFKGGEEEKDSPALVGG</sequence>
<evidence type="ECO:0000256" key="1">
    <source>
        <dbReference type="SAM" id="MobiDB-lite"/>
    </source>
</evidence>
<evidence type="ECO:0000313" key="3">
    <source>
        <dbReference type="Proteomes" id="UP001283361"/>
    </source>
</evidence>
<dbReference type="AlphaFoldDB" id="A0AAE1CPY4"/>
<name>A0AAE1CPY4_9GAST</name>
<reference evidence="2" key="1">
    <citation type="journal article" date="2023" name="G3 (Bethesda)">
        <title>A reference genome for the long-term kleptoplast-retaining sea slug Elysia crispata morphotype clarki.</title>
        <authorList>
            <person name="Eastman K.E."/>
            <person name="Pendleton A.L."/>
            <person name="Shaikh M.A."/>
            <person name="Suttiyut T."/>
            <person name="Ogas R."/>
            <person name="Tomko P."/>
            <person name="Gavelis G."/>
            <person name="Widhalm J.R."/>
            <person name="Wisecaver J.H."/>
        </authorList>
    </citation>
    <scope>NUCLEOTIDE SEQUENCE</scope>
    <source>
        <strain evidence="2">ECLA1</strain>
    </source>
</reference>
<organism evidence="2 3">
    <name type="scientific">Elysia crispata</name>
    <name type="common">lettuce slug</name>
    <dbReference type="NCBI Taxonomy" id="231223"/>
    <lineage>
        <taxon>Eukaryota</taxon>
        <taxon>Metazoa</taxon>
        <taxon>Spiralia</taxon>
        <taxon>Lophotrochozoa</taxon>
        <taxon>Mollusca</taxon>
        <taxon>Gastropoda</taxon>
        <taxon>Heterobranchia</taxon>
        <taxon>Euthyneura</taxon>
        <taxon>Panpulmonata</taxon>
        <taxon>Sacoglossa</taxon>
        <taxon>Placobranchoidea</taxon>
        <taxon>Plakobranchidae</taxon>
        <taxon>Elysia</taxon>
    </lineage>
</organism>
<gene>
    <name evidence="2" type="ORF">RRG08_018569</name>
</gene>
<proteinExistence type="predicted"/>